<gene>
    <name evidence="2" type="ORF">C1SCF055_LOCUS44198</name>
</gene>
<feature type="region of interest" description="Disordered" evidence="1">
    <location>
        <begin position="78"/>
        <end position="160"/>
    </location>
</feature>
<evidence type="ECO:0000313" key="2">
    <source>
        <dbReference type="EMBL" id="CAI4019714.1"/>
    </source>
</evidence>
<feature type="region of interest" description="Disordered" evidence="1">
    <location>
        <begin position="173"/>
        <end position="206"/>
    </location>
</feature>
<feature type="compositionally biased region" description="Basic and acidic residues" evidence="1">
    <location>
        <begin position="178"/>
        <end position="198"/>
    </location>
</feature>
<dbReference type="EMBL" id="CAMXCT020006767">
    <property type="protein sequence ID" value="CAL1173089.1"/>
    <property type="molecule type" value="Genomic_DNA"/>
</dbReference>
<comment type="caution">
    <text evidence="2">The sequence shown here is derived from an EMBL/GenBank/DDBJ whole genome shotgun (WGS) entry which is preliminary data.</text>
</comment>
<reference evidence="2" key="1">
    <citation type="submission" date="2022-10" db="EMBL/GenBank/DDBJ databases">
        <authorList>
            <person name="Chen Y."/>
            <person name="Dougan E. K."/>
            <person name="Chan C."/>
            <person name="Rhodes N."/>
            <person name="Thang M."/>
        </authorList>
    </citation>
    <scope>NUCLEOTIDE SEQUENCE</scope>
</reference>
<proteinExistence type="predicted"/>
<dbReference type="Proteomes" id="UP001152797">
    <property type="component" value="Unassembled WGS sequence"/>
</dbReference>
<evidence type="ECO:0000313" key="3">
    <source>
        <dbReference type="EMBL" id="CAL4807026.1"/>
    </source>
</evidence>
<sequence length="881" mass="97680">MAAPAELGSLFREIVQEWQGEHGKAPSPKEFAEVTGLTVGEAKDVLAEIAEEMPAPPKKPRRAASKVKRPAAAIDSIRTVGNGGWESDMEPDLPDTLPDEVQEVPPDNQLGELPDPEEGGHEDEVPAADEMETQAAGELETPSRKAQENETALAAVPTSGLFRGETKRSIATLLEGQDLLRGKSSHEEKEDAEEHRSDAPGTSQVAEINSKTCKRQWNLLGRVANGPRAAQFPQLAEMFRGDNNSKLKALKLYMDANEDLGQCESQITVQKTHMETFNHKRKWLTIKQMKEAGFSETFGCNFVLYCFAKLQCLHILCFDSYAPLDDESTRYRASLEMEEDEKFQNKTSLTTKGVVSNADAFSVFRQGNPQAAATVMSADPMALVRQQLALQAPAAPAAPPAAAPARGGAGKAKPKPKAKAQAISPLSEVALAGKTVQDKTVLVRDAISWTLCMIILSSNEVKKELNALQSLKLDCGDHSSLHEGKDAMTKHIASLTAHFSRIQQVTEEADFALTLKKIQAVAESRFERAKVGAMLKELRKFASQLHLLPPFGYPRLDILGDMLEFDTVSGTGISALRRKLDERPGTDKDDRMYQSLVKADLAVKDVISHIELPMMTDEGVRFLSWPILLPHRLATQLLLNGYREHLGSADQQYWDIMAEKFGVEKPPATDAIGLQLWGDEGQIFENEQMMAFQWSSEQSPWWQDAKRSRFLICLVPVSKYVIRNKVNLTLQAVVKELVRSLNWWRENPIEALCAQVTNVKGDWKYIGQLLNLRRKPDSNSVCFLCEGTKNLDVPITDLSPEAAWRRLVPTPPWHREPEILQLKQFNMALVGLDIMHIFYLGCGRDLVASVLVILLRMGKFAGSNAGSLRPVTALDRVSCMF</sequence>
<feature type="region of interest" description="Disordered" evidence="1">
    <location>
        <begin position="395"/>
        <end position="416"/>
    </location>
</feature>
<protein>
    <submittedName>
        <fullName evidence="3">Copia protein</fullName>
    </submittedName>
</protein>
<evidence type="ECO:0000256" key="1">
    <source>
        <dbReference type="SAM" id="MobiDB-lite"/>
    </source>
</evidence>
<evidence type="ECO:0000313" key="4">
    <source>
        <dbReference type="Proteomes" id="UP001152797"/>
    </source>
</evidence>
<organism evidence="2">
    <name type="scientific">Cladocopium goreaui</name>
    <dbReference type="NCBI Taxonomy" id="2562237"/>
    <lineage>
        <taxon>Eukaryota</taxon>
        <taxon>Sar</taxon>
        <taxon>Alveolata</taxon>
        <taxon>Dinophyceae</taxon>
        <taxon>Suessiales</taxon>
        <taxon>Symbiodiniaceae</taxon>
        <taxon>Cladocopium</taxon>
    </lineage>
</organism>
<feature type="compositionally biased region" description="Acidic residues" evidence="1">
    <location>
        <begin position="87"/>
        <end position="102"/>
    </location>
</feature>
<dbReference type="EMBL" id="CAMXCT010006767">
    <property type="protein sequence ID" value="CAI4019714.1"/>
    <property type="molecule type" value="Genomic_DNA"/>
</dbReference>
<keyword evidence="4" id="KW-1185">Reference proteome</keyword>
<name>A0A9P1GR72_9DINO</name>
<dbReference type="EMBL" id="CAMXCT030006767">
    <property type="protein sequence ID" value="CAL4807026.1"/>
    <property type="molecule type" value="Genomic_DNA"/>
</dbReference>
<accession>A0A9P1GR72</accession>
<dbReference type="AlphaFoldDB" id="A0A9P1GR72"/>
<reference evidence="3 4" key="2">
    <citation type="submission" date="2024-05" db="EMBL/GenBank/DDBJ databases">
        <authorList>
            <person name="Chen Y."/>
            <person name="Shah S."/>
            <person name="Dougan E. K."/>
            <person name="Thang M."/>
            <person name="Chan C."/>
        </authorList>
    </citation>
    <scope>NUCLEOTIDE SEQUENCE [LARGE SCALE GENOMIC DNA]</scope>
</reference>